<evidence type="ECO:0000256" key="2">
    <source>
        <dbReference type="ARBA" id="ARBA00022801"/>
    </source>
</evidence>
<keyword evidence="8" id="KW-1185">Reference proteome</keyword>
<evidence type="ECO:0000256" key="4">
    <source>
        <dbReference type="ARBA" id="ARBA00022840"/>
    </source>
</evidence>
<dbReference type="InterPro" id="IPR014016">
    <property type="entry name" value="UvrD-like_ATP-bd"/>
</dbReference>
<keyword evidence="3" id="KW-0347">Helicase</keyword>
<dbReference type="PANTHER" id="PTHR11070:SF30">
    <property type="entry name" value="F-BOX DNA HELICASE 1"/>
    <property type="match status" value="1"/>
</dbReference>
<accession>A0ABP7GU42</accession>
<protein>
    <recommendedName>
        <fullName evidence="6">UvrD-like helicase ATP-binding domain-containing protein</fullName>
    </recommendedName>
</protein>
<organism evidence="7 8">
    <name type="scientific">Streptomyces coacervatus</name>
    <dbReference type="NCBI Taxonomy" id="647381"/>
    <lineage>
        <taxon>Bacteria</taxon>
        <taxon>Bacillati</taxon>
        <taxon>Actinomycetota</taxon>
        <taxon>Actinomycetes</taxon>
        <taxon>Kitasatosporales</taxon>
        <taxon>Streptomycetaceae</taxon>
        <taxon>Streptomyces</taxon>
    </lineage>
</organism>
<dbReference type="EMBL" id="BAABDE010000005">
    <property type="protein sequence ID" value="GAA3774376.1"/>
    <property type="molecule type" value="Genomic_DNA"/>
</dbReference>
<dbReference type="Gene3D" id="3.40.50.300">
    <property type="entry name" value="P-loop containing nucleotide triphosphate hydrolases"/>
    <property type="match status" value="1"/>
</dbReference>
<dbReference type="SUPFAM" id="SSF52540">
    <property type="entry name" value="P-loop containing nucleoside triphosphate hydrolases"/>
    <property type="match status" value="1"/>
</dbReference>
<keyword evidence="1" id="KW-0547">Nucleotide-binding</keyword>
<evidence type="ECO:0000259" key="6">
    <source>
        <dbReference type="Pfam" id="PF00580"/>
    </source>
</evidence>
<feature type="compositionally biased region" description="Low complexity" evidence="5">
    <location>
        <begin position="605"/>
        <end position="617"/>
    </location>
</feature>
<feature type="region of interest" description="Disordered" evidence="5">
    <location>
        <begin position="558"/>
        <end position="617"/>
    </location>
</feature>
<feature type="domain" description="UvrD-like helicase ATP-binding" evidence="6">
    <location>
        <begin position="354"/>
        <end position="399"/>
    </location>
</feature>
<feature type="compositionally biased region" description="Polar residues" evidence="5">
    <location>
        <begin position="576"/>
        <end position="585"/>
    </location>
</feature>
<keyword evidence="2" id="KW-0378">Hydrolase</keyword>
<name>A0ABP7GU42_9ACTN</name>
<dbReference type="Proteomes" id="UP001501009">
    <property type="component" value="Unassembled WGS sequence"/>
</dbReference>
<evidence type="ECO:0000313" key="7">
    <source>
        <dbReference type="EMBL" id="GAA3774376.1"/>
    </source>
</evidence>
<keyword evidence="4" id="KW-0067">ATP-binding</keyword>
<proteinExistence type="predicted"/>
<evidence type="ECO:0000256" key="3">
    <source>
        <dbReference type="ARBA" id="ARBA00022806"/>
    </source>
</evidence>
<evidence type="ECO:0000256" key="1">
    <source>
        <dbReference type="ARBA" id="ARBA00022741"/>
    </source>
</evidence>
<gene>
    <name evidence="7" type="ORF">GCM10022403_006590</name>
</gene>
<dbReference type="Pfam" id="PF00580">
    <property type="entry name" value="UvrD-helicase"/>
    <property type="match status" value="1"/>
</dbReference>
<comment type="caution">
    <text evidence="7">The sequence shown here is derived from an EMBL/GenBank/DDBJ whole genome shotgun (WGS) entry which is preliminary data.</text>
</comment>
<reference evidence="8" key="1">
    <citation type="journal article" date="2019" name="Int. J. Syst. Evol. Microbiol.">
        <title>The Global Catalogue of Microorganisms (GCM) 10K type strain sequencing project: providing services to taxonomists for standard genome sequencing and annotation.</title>
        <authorList>
            <consortium name="The Broad Institute Genomics Platform"/>
            <consortium name="The Broad Institute Genome Sequencing Center for Infectious Disease"/>
            <person name="Wu L."/>
            <person name="Ma J."/>
        </authorList>
    </citation>
    <scope>NUCLEOTIDE SEQUENCE [LARGE SCALE GENOMIC DNA]</scope>
    <source>
        <strain evidence="8">JCM 17138</strain>
    </source>
</reference>
<sequence length="674" mass="72922">MPHHALEITLTRPLSPAALHRATRVLPLAANHDATRLMALVAAKTPQRAAHLLRHRLGTRLPIDVITTHYPDADHTVLLNVAFPPAVHAVLTVPARPPSASWNWPCAGLWPSTPSRRPTGSTAWCANCWPTPPPPTCWLPSARTDPASRKTHPVNPTDEQTAAADAFHAGQHLALQAVAGTGKTTTFALLAHTTTRRGRYLAYNRAIAQDARTRFPDTVQCKTAQALAYAAVGHRYTRRLNAPRRPAWQTGQALGITKALHIAEREVTPRALSNATLRTVTRFCHTADEAITAHHVPRLRGLEVADLHDQLAAHIVPFARKAWADLQHPDDGAVRFDHDHYLKIWALTRPGIQADFLLLDEAQDTNPVVEQVFLAQRDHAQLVMVGDSAQAIYHWRGAKDVMTGFDGTPLALSQSFRFGPDLAAEANRWLHLAYAPVRLTGTPSVPTELGPVTHPDAVLCRTNVGAMAQVMTLMAAGHQVALAGGGDSLQALAHAARDLKEGRHTHHPELILFPSWGDLQDYAAHDPASRDLQPLVNLVDTHGTDAILTAVAQLTPEPHAQVTVSPPTKPKDANGPASSSRTTSPARKMTPPPTRPTPQHHRTPSRTPKPAWPTWPSSAPASALIWEACPGSMTTPTAPPLWHEPWGIGPLAAFGPSRADPPAHLARASAVRAT</sequence>
<dbReference type="InterPro" id="IPR027417">
    <property type="entry name" value="P-loop_NTPase"/>
</dbReference>
<dbReference type="InterPro" id="IPR000212">
    <property type="entry name" value="DNA_helicase_UvrD/REP"/>
</dbReference>
<dbReference type="PANTHER" id="PTHR11070">
    <property type="entry name" value="UVRD / RECB / PCRA DNA HELICASE FAMILY MEMBER"/>
    <property type="match status" value="1"/>
</dbReference>
<evidence type="ECO:0000256" key="5">
    <source>
        <dbReference type="SAM" id="MobiDB-lite"/>
    </source>
</evidence>
<evidence type="ECO:0000313" key="8">
    <source>
        <dbReference type="Proteomes" id="UP001501009"/>
    </source>
</evidence>